<dbReference type="PROSITE" id="PS50142">
    <property type="entry name" value="RNASE_3_2"/>
    <property type="match status" value="1"/>
</dbReference>
<accession>A0A8J7F1G3</accession>
<protein>
    <recommendedName>
        <fullName evidence="1">Ribonuclease 3</fullName>
    </recommendedName>
    <alternativeName>
        <fullName evidence="3">Ribonuclease III</fullName>
    </alternativeName>
</protein>
<dbReference type="SUPFAM" id="SSF69065">
    <property type="entry name" value="RNase III domain-like"/>
    <property type="match status" value="1"/>
</dbReference>
<keyword evidence="2" id="KW-0378">Hydrolase</keyword>
<dbReference type="GO" id="GO:0004525">
    <property type="term" value="F:ribonuclease III activity"/>
    <property type="evidence" value="ECO:0007669"/>
    <property type="project" value="InterPro"/>
</dbReference>
<evidence type="ECO:0000256" key="4">
    <source>
        <dbReference type="ARBA" id="ARBA00049596"/>
    </source>
</evidence>
<evidence type="ECO:0000256" key="2">
    <source>
        <dbReference type="ARBA" id="ARBA00022801"/>
    </source>
</evidence>
<dbReference type="InterPro" id="IPR000999">
    <property type="entry name" value="RNase_III_dom"/>
</dbReference>
<evidence type="ECO:0000313" key="7">
    <source>
        <dbReference type="Proteomes" id="UP000620559"/>
    </source>
</evidence>
<dbReference type="EMBL" id="JADEWL010000021">
    <property type="protein sequence ID" value="MBE9212910.1"/>
    <property type="molecule type" value="Genomic_DNA"/>
</dbReference>
<dbReference type="Proteomes" id="UP000620559">
    <property type="component" value="Unassembled WGS sequence"/>
</dbReference>
<sequence>MSANVSYVGQRLGYTFKNQDLLVRALTRKTFAQEQKQQGRNCEDQEVYRTLGDAVLKLILVEMLIDEGKNSPGSITEEKSKLENRKNLAQMFQKMGITEFIRFGKGEEKQEISNQYSVLAETFEALVAAIHLDSGSHEITKGVVINLFKETVVGHSNHQVSNQDSELDEISKTWIHFNVCNTCVNSDICAIIRMCYLDVTGDN</sequence>
<dbReference type="CDD" id="cd00593">
    <property type="entry name" value="RIBOc"/>
    <property type="match status" value="1"/>
</dbReference>
<dbReference type="SMART" id="SM00535">
    <property type="entry name" value="RIBOc"/>
    <property type="match status" value="1"/>
</dbReference>
<reference evidence="6" key="1">
    <citation type="submission" date="2020-10" db="EMBL/GenBank/DDBJ databases">
        <authorList>
            <person name="Castelo-Branco R."/>
            <person name="Eusebio N."/>
            <person name="Adriana R."/>
            <person name="Vieira A."/>
            <person name="Brugerolle De Fraissinette N."/>
            <person name="Rezende De Castro R."/>
            <person name="Schneider M.P."/>
            <person name="Vasconcelos V."/>
            <person name="Leao P.N."/>
        </authorList>
    </citation>
    <scope>NUCLEOTIDE SEQUENCE</scope>
    <source>
        <strain evidence="6">LEGE 06105</strain>
    </source>
</reference>
<comment type="function">
    <text evidence="4">Digests double-stranded RNA. Involved in the processing of primary rRNA transcript to yield the immediate precursors to the large and small rRNAs (23S and 16S). Processes some mRNAs, and tRNAs when they are encoded in the rRNA operon. Processes pre-crRNA and tracrRNA of type II CRISPR loci if present in the organism.</text>
</comment>
<gene>
    <name evidence="6" type="ORF">IQ247_09430</name>
</gene>
<name>A0A8J7F1G3_9CYAN</name>
<evidence type="ECO:0000256" key="1">
    <source>
        <dbReference type="ARBA" id="ARBA00017706"/>
    </source>
</evidence>
<dbReference type="Pfam" id="PF14622">
    <property type="entry name" value="Ribonucleas_3_3"/>
    <property type="match status" value="1"/>
</dbReference>
<comment type="caution">
    <text evidence="6">The sequence shown here is derived from an EMBL/GenBank/DDBJ whole genome shotgun (WGS) entry which is preliminary data.</text>
</comment>
<dbReference type="GO" id="GO:0006396">
    <property type="term" value="P:RNA processing"/>
    <property type="evidence" value="ECO:0007669"/>
    <property type="project" value="InterPro"/>
</dbReference>
<proteinExistence type="predicted"/>
<dbReference type="PANTHER" id="PTHR14950">
    <property type="entry name" value="DICER-RELATED"/>
    <property type="match status" value="1"/>
</dbReference>
<evidence type="ECO:0000259" key="5">
    <source>
        <dbReference type="PROSITE" id="PS50142"/>
    </source>
</evidence>
<dbReference type="Gene3D" id="1.10.1520.10">
    <property type="entry name" value="Ribonuclease III domain"/>
    <property type="match status" value="1"/>
</dbReference>
<organism evidence="6 7">
    <name type="scientific">Plectonema cf. radiosum LEGE 06105</name>
    <dbReference type="NCBI Taxonomy" id="945769"/>
    <lineage>
        <taxon>Bacteria</taxon>
        <taxon>Bacillati</taxon>
        <taxon>Cyanobacteriota</taxon>
        <taxon>Cyanophyceae</taxon>
        <taxon>Oscillatoriophycideae</taxon>
        <taxon>Oscillatoriales</taxon>
        <taxon>Microcoleaceae</taxon>
        <taxon>Plectonema</taxon>
    </lineage>
</organism>
<evidence type="ECO:0000313" key="6">
    <source>
        <dbReference type="EMBL" id="MBE9212910.1"/>
    </source>
</evidence>
<dbReference type="AlphaFoldDB" id="A0A8J7F1G3"/>
<keyword evidence="7" id="KW-1185">Reference proteome</keyword>
<feature type="domain" description="RNase III" evidence="5">
    <location>
        <begin position="5"/>
        <end position="135"/>
    </location>
</feature>
<dbReference type="InterPro" id="IPR036389">
    <property type="entry name" value="RNase_III_sf"/>
</dbReference>
<evidence type="ECO:0000256" key="3">
    <source>
        <dbReference type="ARBA" id="ARBA00032486"/>
    </source>
</evidence>
<dbReference type="PANTHER" id="PTHR14950:SF37">
    <property type="entry name" value="ENDORIBONUCLEASE DICER"/>
    <property type="match status" value="1"/>
</dbReference>